<dbReference type="Proteomes" id="UP000050580">
    <property type="component" value="Unassembled WGS sequence"/>
</dbReference>
<feature type="domain" description="ABC transmembrane type-1" evidence="10">
    <location>
        <begin position="47"/>
        <end position="323"/>
    </location>
</feature>
<evidence type="ECO:0000256" key="1">
    <source>
        <dbReference type="ARBA" id="ARBA00004651"/>
    </source>
</evidence>
<keyword evidence="7 8" id="KW-0472">Membrane</keyword>
<dbReference type="InterPro" id="IPR003439">
    <property type="entry name" value="ABC_transporter-like_ATP-bd"/>
</dbReference>
<evidence type="ECO:0000256" key="4">
    <source>
        <dbReference type="ARBA" id="ARBA00022741"/>
    </source>
</evidence>
<dbReference type="InterPro" id="IPR017871">
    <property type="entry name" value="ABC_transporter-like_CS"/>
</dbReference>
<gene>
    <name evidence="11" type="ORF">AAV94_02215</name>
</gene>
<keyword evidence="5" id="KW-0067">ATP-binding</keyword>
<dbReference type="Pfam" id="PF00664">
    <property type="entry name" value="ABC_membrane"/>
    <property type="match status" value="1"/>
</dbReference>
<proteinExistence type="predicted"/>
<organism evidence="11 12">
    <name type="scientific">Lampropedia cohaerens</name>
    <dbReference type="NCBI Taxonomy" id="1610491"/>
    <lineage>
        <taxon>Bacteria</taxon>
        <taxon>Pseudomonadati</taxon>
        <taxon>Pseudomonadota</taxon>
        <taxon>Betaproteobacteria</taxon>
        <taxon>Burkholderiales</taxon>
        <taxon>Comamonadaceae</taxon>
        <taxon>Lampropedia</taxon>
    </lineage>
</organism>
<keyword evidence="6 8" id="KW-1133">Transmembrane helix</keyword>
<dbReference type="GO" id="GO:0034040">
    <property type="term" value="F:ATPase-coupled lipid transmembrane transporter activity"/>
    <property type="evidence" value="ECO:0007669"/>
    <property type="project" value="TreeGrafter"/>
</dbReference>
<evidence type="ECO:0000259" key="9">
    <source>
        <dbReference type="PROSITE" id="PS50893"/>
    </source>
</evidence>
<keyword evidence="12" id="KW-1185">Reference proteome</keyword>
<dbReference type="STRING" id="1610491.AAV94_02215"/>
<dbReference type="PROSITE" id="PS50893">
    <property type="entry name" value="ABC_TRANSPORTER_2"/>
    <property type="match status" value="1"/>
</dbReference>
<dbReference type="GO" id="GO:0005886">
    <property type="term" value="C:plasma membrane"/>
    <property type="evidence" value="ECO:0007669"/>
    <property type="project" value="UniProtKB-SubCell"/>
</dbReference>
<comment type="subcellular location">
    <subcellularLocation>
        <location evidence="1">Cell membrane</location>
        <topology evidence="1">Multi-pass membrane protein</topology>
    </subcellularLocation>
</comment>
<dbReference type="Pfam" id="PF00005">
    <property type="entry name" value="ABC_tran"/>
    <property type="match status" value="1"/>
</dbReference>
<dbReference type="PROSITE" id="PS00211">
    <property type="entry name" value="ABC_TRANSPORTER_1"/>
    <property type="match status" value="1"/>
</dbReference>
<dbReference type="RefSeq" id="WP_046740701.1">
    <property type="nucleotide sequence ID" value="NZ_LBNQ01000010.1"/>
</dbReference>
<dbReference type="GO" id="GO:0140359">
    <property type="term" value="F:ABC-type transporter activity"/>
    <property type="evidence" value="ECO:0007669"/>
    <property type="project" value="InterPro"/>
</dbReference>
<dbReference type="Gene3D" id="1.20.1560.10">
    <property type="entry name" value="ABC transporter type 1, transmembrane domain"/>
    <property type="match status" value="1"/>
</dbReference>
<name>A0A0U1Q2L8_9BURK</name>
<dbReference type="Gene3D" id="3.40.50.300">
    <property type="entry name" value="P-loop containing nucleotide triphosphate hydrolases"/>
    <property type="match status" value="1"/>
</dbReference>
<feature type="transmembrane region" description="Helical" evidence="8">
    <location>
        <begin position="270"/>
        <end position="288"/>
    </location>
</feature>
<evidence type="ECO:0000256" key="6">
    <source>
        <dbReference type="ARBA" id="ARBA00022989"/>
    </source>
</evidence>
<feature type="transmembrane region" description="Helical" evidence="8">
    <location>
        <begin position="166"/>
        <end position="199"/>
    </location>
</feature>
<dbReference type="InterPro" id="IPR039421">
    <property type="entry name" value="Type_1_exporter"/>
</dbReference>
<protein>
    <submittedName>
        <fullName evidence="11">ABC transporter</fullName>
    </submittedName>
</protein>
<sequence length="602" mass="65186">MIRYLLPRRLLTSPTETPDALARGPYSGAIRAASQQAHPFLLRAVWLSLPIGLFGLIPSIFLLQVYNRVLMRGGMATLIAMVAGVLCILGLEWWLRRQRARALREAGATIDRGTSQALMHSMLRRPLLVLEQRPASQWLQCFRDVGAMRSTLSGGLASAVLDMPMALLALIVIGIIALPVLPVILVAMVVLGVLAWWWADEVRSGRIEELAQARDLDRHTAEVCNARATLKVLGYDGAVRQQWQAGYDHWLATSFSRNGEIENARETTTVLLTFFSIAVITVGAVAIHSQWMTIGSLMAVNLLASKALAPIAQLAGSWRALARANEATRRLQAVLDEPVEAEPGKVALPRPRGVLRLEQVSFTYPGGRTTLEEADLSIGPGGLHAIVGHNGAGKSTLGKLLAGLYRPDSGRVFLDEYDLAQFPRADIGQWIGCLAQQVYWFSGPLIEGLRMVRPDADDATIVAACQLAGAHAFISRLPQGYQTELSDGGAGLSAGELRKLALAQLFLRNPNVLVLDEPSNDLDFASESQLILTLRQIARKHTVIVITHSARMTAAADDIIHLPGDGSIERGTPQQLLPRLFGAAVQDGRGVAAATTTREKAA</sequence>
<evidence type="ECO:0000313" key="11">
    <source>
        <dbReference type="EMBL" id="KKW68991.1"/>
    </source>
</evidence>
<dbReference type="AlphaFoldDB" id="A0A0U1Q2L8"/>
<dbReference type="PANTHER" id="PTHR24221">
    <property type="entry name" value="ATP-BINDING CASSETTE SUB-FAMILY B"/>
    <property type="match status" value="1"/>
</dbReference>
<dbReference type="PATRIC" id="fig|1610491.3.peg.462"/>
<reference evidence="11 12" key="1">
    <citation type="submission" date="2015-05" db="EMBL/GenBank/DDBJ databases">
        <title>Draft genome sequence of Lampropedia sp. CT6, isolated from the microbial mat of a hot water spring, located at Manikaran, India.</title>
        <authorList>
            <person name="Tripathi C."/>
            <person name="Rani P."/>
            <person name="Mahato N.K."/>
            <person name="Lal R."/>
        </authorList>
    </citation>
    <scope>NUCLEOTIDE SEQUENCE [LARGE SCALE GENOMIC DNA]</scope>
    <source>
        <strain evidence="11 12">CT6</strain>
    </source>
</reference>
<dbReference type="GO" id="GO:0005524">
    <property type="term" value="F:ATP binding"/>
    <property type="evidence" value="ECO:0007669"/>
    <property type="project" value="UniProtKB-KW"/>
</dbReference>
<dbReference type="InterPro" id="IPR003593">
    <property type="entry name" value="AAA+_ATPase"/>
</dbReference>
<comment type="caution">
    <text evidence="11">The sequence shown here is derived from an EMBL/GenBank/DDBJ whole genome shotgun (WGS) entry which is preliminary data.</text>
</comment>
<keyword evidence="4" id="KW-0547">Nucleotide-binding</keyword>
<feature type="domain" description="ABC transporter" evidence="9">
    <location>
        <begin position="355"/>
        <end position="589"/>
    </location>
</feature>
<dbReference type="GO" id="GO:0016887">
    <property type="term" value="F:ATP hydrolysis activity"/>
    <property type="evidence" value="ECO:0007669"/>
    <property type="project" value="InterPro"/>
</dbReference>
<dbReference type="OrthoDB" id="8554730at2"/>
<evidence type="ECO:0000256" key="3">
    <source>
        <dbReference type="ARBA" id="ARBA00022692"/>
    </source>
</evidence>
<keyword evidence="3 8" id="KW-0812">Transmembrane</keyword>
<evidence type="ECO:0000256" key="2">
    <source>
        <dbReference type="ARBA" id="ARBA00022475"/>
    </source>
</evidence>
<evidence type="ECO:0000259" key="10">
    <source>
        <dbReference type="PROSITE" id="PS50929"/>
    </source>
</evidence>
<keyword evidence="2" id="KW-1003">Cell membrane</keyword>
<dbReference type="InterPro" id="IPR011527">
    <property type="entry name" value="ABC1_TM_dom"/>
</dbReference>
<dbReference type="SUPFAM" id="SSF90123">
    <property type="entry name" value="ABC transporter transmembrane region"/>
    <property type="match status" value="1"/>
</dbReference>
<evidence type="ECO:0000256" key="7">
    <source>
        <dbReference type="ARBA" id="ARBA00023136"/>
    </source>
</evidence>
<dbReference type="PANTHER" id="PTHR24221:SF248">
    <property type="entry name" value="ABC TRANSPORTER TRANSMEMBRANE REGION"/>
    <property type="match status" value="1"/>
</dbReference>
<dbReference type="InterPro" id="IPR027417">
    <property type="entry name" value="P-loop_NTPase"/>
</dbReference>
<dbReference type="PROSITE" id="PS50929">
    <property type="entry name" value="ABC_TM1F"/>
    <property type="match status" value="1"/>
</dbReference>
<feature type="transmembrane region" description="Helical" evidence="8">
    <location>
        <begin position="75"/>
        <end position="95"/>
    </location>
</feature>
<accession>A0A0U1Q2L8</accession>
<evidence type="ECO:0000256" key="8">
    <source>
        <dbReference type="SAM" id="Phobius"/>
    </source>
</evidence>
<dbReference type="InterPro" id="IPR036640">
    <property type="entry name" value="ABC1_TM_sf"/>
</dbReference>
<dbReference type="EMBL" id="LBNQ01000010">
    <property type="protein sequence ID" value="KKW68991.1"/>
    <property type="molecule type" value="Genomic_DNA"/>
</dbReference>
<feature type="transmembrane region" description="Helical" evidence="8">
    <location>
        <begin position="40"/>
        <end position="63"/>
    </location>
</feature>
<evidence type="ECO:0000313" key="12">
    <source>
        <dbReference type="Proteomes" id="UP000050580"/>
    </source>
</evidence>
<dbReference type="SMART" id="SM00382">
    <property type="entry name" value="AAA"/>
    <property type="match status" value="1"/>
</dbReference>
<dbReference type="SUPFAM" id="SSF52540">
    <property type="entry name" value="P-loop containing nucleoside triphosphate hydrolases"/>
    <property type="match status" value="1"/>
</dbReference>
<evidence type="ECO:0000256" key="5">
    <source>
        <dbReference type="ARBA" id="ARBA00022840"/>
    </source>
</evidence>